<gene>
    <name evidence="2" type="ORF">EK21DRAFT_110385</name>
</gene>
<accession>A0A9P4LP75</accession>
<dbReference type="AlphaFoldDB" id="A0A9P4LP75"/>
<evidence type="ECO:0008006" key="4">
    <source>
        <dbReference type="Google" id="ProtNLM"/>
    </source>
</evidence>
<sequence>MPFDPISTIGILGTTAGLLSFLASAVESIKAKVNYYEECVKKLQDYNNTMEDVLIELKEWSYLWSQHHAGRHEPFKDLDYALFWGLEGYEGIKARERAIRSDVQVIAELLECRTIGSTWADWRFLEMNCPSQQEITRWTSLLRDSQRERRSLAKADERWTYKFLFAIYRNSNLKAKIEDLQKRVSQLKRTSISLYRIKHRTQVEKPKSALLQELSSIQREREELLQFLNSLFDGNHNSSMNWGLVLGSPSLHTALSRLKGKSRIQLKFTFLEQVPSGVRDINIAWPNYRNFEQTRIGEEANKRGCDKPCEPAYFLSTNRLLDQSCRPSQLPSRTPLNLSEMTAHIQAALSATRSSILLHKSSWVDGLCFCGISVYDIANSKEQAAAFVGTNCSHIDSQYRKEVFLLLAVLLAEVAIGAPIKLCFPHPDSGATEPEFEVPAAYLLDGYEPHMSWTKLSELLGERMEGFADPYTSVEYLEAMEYCFYLSQMLARREFLPEDLELCILKVETPLQKAYKLLCDRKQELEERPWYKRAHSAHYGASELDGGEVAAELE</sequence>
<evidence type="ECO:0000256" key="1">
    <source>
        <dbReference type="SAM" id="SignalP"/>
    </source>
</evidence>
<name>A0A9P4LP75_9PLEO</name>
<proteinExistence type="predicted"/>
<protein>
    <recommendedName>
        <fullName evidence="4">Fungal N-terminal domain-containing protein</fullName>
    </recommendedName>
</protein>
<reference evidence="2" key="1">
    <citation type="journal article" date="2020" name="Stud. Mycol.">
        <title>101 Dothideomycetes genomes: a test case for predicting lifestyles and emergence of pathogens.</title>
        <authorList>
            <person name="Haridas S."/>
            <person name="Albert R."/>
            <person name="Binder M."/>
            <person name="Bloem J."/>
            <person name="Labutti K."/>
            <person name="Salamov A."/>
            <person name="Andreopoulos B."/>
            <person name="Baker S."/>
            <person name="Barry K."/>
            <person name="Bills G."/>
            <person name="Bluhm B."/>
            <person name="Cannon C."/>
            <person name="Castanera R."/>
            <person name="Culley D."/>
            <person name="Daum C."/>
            <person name="Ezra D."/>
            <person name="Gonzalez J."/>
            <person name="Henrissat B."/>
            <person name="Kuo A."/>
            <person name="Liang C."/>
            <person name="Lipzen A."/>
            <person name="Lutzoni F."/>
            <person name="Magnuson J."/>
            <person name="Mondo S."/>
            <person name="Nolan M."/>
            <person name="Ohm R."/>
            <person name="Pangilinan J."/>
            <person name="Park H.-J."/>
            <person name="Ramirez L."/>
            <person name="Alfaro M."/>
            <person name="Sun H."/>
            <person name="Tritt A."/>
            <person name="Yoshinaga Y."/>
            <person name="Zwiers L.-H."/>
            <person name="Turgeon B."/>
            <person name="Goodwin S."/>
            <person name="Spatafora J."/>
            <person name="Crous P."/>
            <person name="Grigoriev I."/>
        </authorList>
    </citation>
    <scope>NUCLEOTIDE SEQUENCE</scope>
    <source>
        <strain evidence="2">CBS 110217</strain>
    </source>
</reference>
<dbReference type="Proteomes" id="UP000799777">
    <property type="component" value="Unassembled WGS sequence"/>
</dbReference>
<evidence type="ECO:0000313" key="2">
    <source>
        <dbReference type="EMBL" id="KAF2031935.1"/>
    </source>
</evidence>
<feature type="chain" id="PRO_5040153805" description="Fungal N-terminal domain-containing protein" evidence="1">
    <location>
        <begin position="32"/>
        <end position="554"/>
    </location>
</feature>
<keyword evidence="1" id="KW-0732">Signal</keyword>
<evidence type="ECO:0000313" key="3">
    <source>
        <dbReference type="Proteomes" id="UP000799777"/>
    </source>
</evidence>
<keyword evidence="3" id="KW-1185">Reference proteome</keyword>
<dbReference type="OrthoDB" id="3779652at2759"/>
<dbReference type="EMBL" id="ML978176">
    <property type="protein sequence ID" value="KAF2031935.1"/>
    <property type="molecule type" value="Genomic_DNA"/>
</dbReference>
<organism evidence="2 3">
    <name type="scientific">Setomelanomma holmii</name>
    <dbReference type="NCBI Taxonomy" id="210430"/>
    <lineage>
        <taxon>Eukaryota</taxon>
        <taxon>Fungi</taxon>
        <taxon>Dikarya</taxon>
        <taxon>Ascomycota</taxon>
        <taxon>Pezizomycotina</taxon>
        <taxon>Dothideomycetes</taxon>
        <taxon>Pleosporomycetidae</taxon>
        <taxon>Pleosporales</taxon>
        <taxon>Pleosporineae</taxon>
        <taxon>Phaeosphaeriaceae</taxon>
        <taxon>Setomelanomma</taxon>
    </lineage>
</organism>
<comment type="caution">
    <text evidence="2">The sequence shown here is derived from an EMBL/GenBank/DDBJ whole genome shotgun (WGS) entry which is preliminary data.</text>
</comment>
<feature type="signal peptide" evidence="1">
    <location>
        <begin position="1"/>
        <end position="31"/>
    </location>
</feature>